<dbReference type="AlphaFoldDB" id="A0A401RMY8"/>
<dbReference type="OrthoDB" id="7493297at2759"/>
<dbReference type="Proteomes" id="UP000287033">
    <property type="component" value="Unassembled WGS sequence"/>
</dbReference>
<reference evidence="1 2" key="1">
    <citation type="journal article" date="2018" name="Nat. Ecol. Evol.">
        <title>Shark genomes provide insights into elasmobranch evolution and the origin of vertebrates.</title>
        <authorList>
            <person name="Hara Y"/>
            <person name="Yamaguchi K"/>
            <person name="Onimaru K"/>
            <person name="Kadota M"/>
            <person name="Koyanagi M"/>
            <person name="Keeley SD"/>
            <person name="Tatsumi K"/>
            <person name="Tanaka K"/>
            <person name="Motone F"/>
            <person name="Kageyama Y"/>
            <person name="Nozu R"/>
            <person name="Adachi N"/>
            <person name="Nishimura O"/>
            <person name="Nakagawa R"/>
            <person name="Tanegashima C"/>
            <person name="Kiyatake I"/>
            <person name="Matsumoto R"/>
            <person name="Murakumo K"/>
            <person name="Nishida K"/>
            <person name="Terakita A"/>
            <person name="Kuratani S"/>
            <person name="Sato K"/>
            <person name="Hyodo S Kuraku.S."/>
        </authorList>
    </citation>
    <scope>NUCLEOTIDE SEQUENCE [LARGE SCALE GENOMIC DNA]</scope>
</reference>
<proteinExistence type="predicted"/>
<comment type="caution">
    <text evidence="1">The sequence shown here is derived from an EMBL/GenBank/DDBJ whole genome shotgun (WGS) entry which is preliminary data.</text>
</comment>
<keyword evidence="2" id="KW-1185">Reference proteome</keyword>
<organism evidence="1 2">
    <name type="scientific">Chiloscyllium punctatum</name>
    <name type="common">Brownbanded bambooshark</name>
    <name type="synonym">Hemiscyllium punctatum</name>
    <dbReference type="NCBI Taxonomy" id="137246"/>
    <lineage>
        <taxon>Eukaryota</taxon>
        <taxon>Metazoa</taxon>
        <taxon>Chordata</taxon>
        <taxon>Craniata</taxon>
        <taxon>Vertebrata</taxon>
        <taxon>Chondrichthyes</taxon>
        <taxon>Elasmobranchii</taxon>
        <taxon>Galeomorphii</taxon>
        <taxon>Galeoidea</taxon>
        <taxon>Orectolobiformes</taxon>
        <taxon>Hemiscylliidae</taxon>
        <taxon>Chiloscyllium</taxon>
    </lineage>
</organism>
<gene>
    <name evidence="1" type="ORF">chiPu_0021077</name>
</gene>
<dbReference type="PANTHER" id="PTHR37999">
    <property type="entry name" value="MUCIN-17"/>
    <property type="match status" value="1"/>
</dbReference>
<accession>A0A401RMY8</accession>
<evidence type="ECO:0000313" key="1">
    <source>
        <dbReference type="EMBL" id="GCC19454.1"/>
    </source>
</evidence>
<dbReference type="InterPro" id="IPR053311">
    <property type="entry name" value="Mucosal_Integrity_Assoc"/>
</dbReference>
<dbReference type="EMBL" id="BEZZ01003326">
    <property type="protein sequence ID" value="GCC19454.1"/>
    <property type="molecule type" value="Genomic_DNA"/>
</dbReference>
<sequence>MQGVKGHRNGSIIVDHDVIINMTNPAELTPEYLSETIKDIEVKLKERANDSATEDNNTGFKFDAGHVKVEEPVITGDCASQVPENFKQYYELTLTSKGAICASICNEARKDSLKCGNGKCGMTNKGAKC</sequence>
<evidence type="ECO:0000313" key="2">
    <source>
        <dbReference type="Proteomes" id="UP000287033"/>
    </source>
</evidence>
<dbReference type="STRING" id="137246.A0A401RMY8"/>
<protein>
    <submittedName>
        <fullName evidence="1">Uncharacterized protein</fullName>
    </submittedName>
</protein>
<dbReference type="PANTHER" id="PTHR37999:SF2">
    <property type="entry name" value="MUCIN-17"/>
    <property type="match status" value="1"/>
</dbReference>
<name>A0A401RMY8_CHIPU</name>